<feature type="non-terminal residue" evidence="1">
    <location>
        <position position="139"/>
    </location>
</feature>
<name>A0AA40JQ45_STAAU</name>
<dbReference type="Proteomes" id="UP000032274">
    <property type="component" value="Unassembled WGS sequence"/>
</dbReference>
<accession>A0AA40JQ45</accession>
<proteinExistence type="predicted"/>
<organism evidence="1 2">
    <name type="scientific">Staphylococcus aureus</name>
    <dbReference type="NCBI Taxonomy" id="1280"/>
    <lineage>
        <taxon>Bacteria</taxon>
        <taxon>Bacillati</taxon>
        <taxon>Bacillota</taxon>
        <taxon>Bacilli</taxon>
        <taxon>Bacillales</taxon>
        <taxon>Staphylococcaceae</taxon>
        <taxon>Staphylococcus</taxon>
    </lineage>
</organism>
<protein>
    <submittedName>
        <fullName evidence="1">Uncharacterized protein</fullName>
    </submittedName>
</protein>
<evidence type="ECO:0000313" key="1">
    <source>
        <dbReference type="EMBL" id="KIU01511.1"/>
    </source>
</evidence>
<gene>
    <name evidence="1" type="ORF">QU38_01245</name>
</gene>
<dbReference type="EMBL" id="JXIG01000273">
    <property type="protein sequence ID" value="KIU01511.1"/>
    <property type="molecule type" value="Genomic_DNA"/>
</dbReference>
<comment type="caution">
    <text evidence="1">The sequence shown here is derived from an EMBL/GenBank/DDBJ whole genome shotgun (WGS) entry which is preliminary data.</text>
</comment>
<reference evidence="1 2" key="1">
    <citation type="submission" date="2015-01" db="EMBL/GenBank/DDBJ databases">
        <title>Characterization of Swiss Staphylococcus aureus strains involved in food poisoning.</title>
        <authorList>
            <person name="Crovadore J."/>
            <person name="Chablais R."/>
            <person name="Tonacini J."/>
            <person name="Schnyder B."/>
            <person name="Lefort F."/>
        </authorList>
    </citation>
    <scope>NUCLEOTIDE SEQUENCE [LARGE SCALE GENOMIC DNA]</scope>
    <source>
        <strain evidence="1 2">SA-120</strain>
    </source>
</reference>
<evidence type="ECO:0000313" key="2">
    <source>
        <dbReference type="Proteomes" id="UP000032274"/>
    </source>
</evidence>
<sequence>MVPMGRIEHHLIRLARAGKDADDILRGLTLDGVFPADRGLYSKRHGLEALLRRGGGERVEVLARRGEERLGLVELHPADRLALVHVIARRVLLELRAGPGGLDDAPGIGGREAVMHDDRGGRALAGGFLDLIGPAAIIG</sequence>
<dbReference type="AlphaFoldDB" id="A0AA40JQ45"/>